<dbReference type="EMBL" id="JBHSFV010000017">
    <property type="protein sequence ID" value="MFC4636305.1"/>
    <property type="molecule type" value="Genomic_DNA"/>
</dbReference>
<feature type="transmembrane region" description="Helical" evidence="7">
    <location>
        <begin position="279"/>
        <end position="305"/>
    </location>
</feature>
<keyword evidence="5 7" id="KW-1133">Transmembrane helix</keyword>
<keyword evidence="4 7" id="KW-0812">Transmembrane</keyword>
<keyword evidence="3 9" id="KW-0808">Transferase</keyword>
<dbReference type="PANTHER" id="PTHR30576">
    <property type="entry name" value="COLANIC BIOSYNTHESIS UDP-GLUCOSE LIPID CARRIER TRANSFERASE"/>
    <property type="match status" value="1"/>
</dbReference>
<feature type="domain" description="Bacterial sugar transferase" evidence="8">
    <location>
        <begin position="278"/>
        <end position="459"/>
    </location>
</feature>
<evidence type="ECO:0000313" key="10">
    <source>
        <dbReference type="Proteomes" id="UP001596043"/>
    </source>
</evidence>
<evidence type="ECO:0000256" key="1">
    <source>
        <dbReference type="ARBA" id="ARBA00004141"/>
    </source>
</evidence>
<comment type="subcellular location">
    <subcellularLocation>
        <location evidence="1">Membrane</location>
        <topology evidence="1">Multi-pass membrane protein</topology>
    </subcellularLocation>
</comment>
<reference evidence="10" key="1">
    <citation type="journal article" date="2019" name="Int. J. Syst. Evol. Microbiol.">
        <title>The Global Catalogue of Microorganisms (GCM) 10K type strain sequencing project: providing services to taxonomists for standard genome sequencing and annotation.</title>
        <authorList>
            <consortium name="The Broad Institute Genomics Platform"/>
            <consortium name="The Broad Institute Genome Sequencing Center for Infectious Disease"/>
            <person name="Wu L."/>
            <person name="Ma J."/>
        </authorList>
    </citation>
    <scope>NUCLEOTIDE SEQUENCE [LARGE SCALE GENOMIC DNA]</scope>
    <source>
        <strain evidence="10">YJ-61-S</strain>
    </source>
</reference>
<feature type="transmembrane region" description="Helical" evidence="7">
    <location>
        <begin position="83"/>
        <end position="101"/>
    </location>
</feature>
<dbReference type="PANTHER" id="PTHR30576:SF0">
    <property type="entry name" value="UNDECAPRENYL-PHOSPHATE N-ACETYLGALACTOSAMINYL 1-PHOSPHATE TRANSFERASE-RELATED"/>
    <property type="match status" value="1"/>
</dbReference>
<feature type="transmembrane region" description="Helical" evidence="7">
    <location>
        <begin position="113"/>
        <end position="133"/>
    </location>
</feature>
<dbReference type="InterPro" id="IPR017475">
    <property type="entry name" value="EPS_sugar_tfrase"/>
</dbReference>
<dbReference type="Proteomes" id="UP001596043">
    <property type="component" value="Unassembled WGS sequence"/>
</dbReference>
<dbReference type="RefSeq" id="WP_379982372.1">
    <property type="nucleotide sequence ID" value="NZ_JBHSFV010000017.1"/>
</dbReference>
<dbReference type="GO" id="GO:0016740">
    <property type="term" value="F:transferase activity"/>
    <property type="evidence" value="ECO:0007669"/>
    <property type="project" value="UniProtKB-KW"/>
</dbReference>
<evidence type="ECO:0000256" key="7">
    <source>
        <dbReference type="SAM" id="Phobius"/>
    </source>
</evidence>
<protein>
    <submittedName>
        <fullName evidence="9">Sugar transferase</fullName>
        <ecNumber evidence="9">2.7.8.-</ecNumber>
    </submittedName>
</protein>
<accession>A0ABV9I4U9</accession>
<evidence type="ECO:0000256" key="3">
    <source>
        <dbReference type="ARBA" id="ARBA00022679"/>
    </source>
</evidence>
<feature type="transmembrane region" description="Helical" evidence="7">
    <location>
        <begin position="49"/>
        <end position="71"/>
    </location>
</feature>
<keyword evidence="10" id="KW-1185">Reference proteome</keyword>
<dbReference type="NCBIfam" id="TIGR03025">
    <property type="entry name" value="EPS_sugtrans"/>
    <property type="match status" value="1"/>
</dbReference>
<comment type="similarity">
    <text evidence="2">Belongs to the bacterial sugar transferase family.</text>
</comment>
<evidence type="ECO:0000259" key="8">
    <source>
        <dbReference type="Pfam" id="PF02397"/>
    </source>
</evidence>
<dbReference type="EC" id="2.7.8.-" evidence="9"/>
<evidence type="ECO:0000256" key="4">
    <source>
        <dbReference type="ARBA" id="ARBA00022692"/>
    </source>
</evidence>
<gene>
    <name evidence="9" type="ORF">ACFO3O_20530</name>
</gene>
<name>A0ABV9I4U9_9FLAO</name>
<proteinExistence type="inferred from homology"/>
<comment type="caution">
    <text evidence="9">The sequence shown here is derived from an EMBL/GenBank/DDBJ whole genome shotgun (WGS) entry which is preliminary data.</text>
</comment>
<evidence type="ECO:0000256" key="6">
    <source>
        <dbReference type="ARBA" id="ARBA00023136"/>
    </source>
</evidence>
<evidence type="ECO:0000313" key="9">
    <source>
        <dbReference type="EMBL" id="MFC4636305.1"/>
    </source>
</evidence>
<evidence type="ECO:0000256" key="2">
    <source>
        <dbReference type="ARBA" id="ARBA00006464"/>
    </source>
</evidence>
<evidence type="ECO:0000256" key="5">
    <source>
        <dbReference type="ARBA" id="ARBA00022989"/>
    </source>
</evidence>
<keyword evidence="6 7" id="KW-0472">Membrane</keyword>
<organism evidence="9 10">
    <name type="scientific">Dokdonia ponticola</name>
    <dbReference type="NCBI Taxonomy" id="2041041"/>
    <lineage>
        <taxon>Bacteria</taxon>
        <taxon>Pseudomonadati</taxon>
        <taxon>Bacteroidota</taxon>
        <taxon>Flavobacteriia</taxon>
        <taxon>Flavobacteriales</taxon>
        <taxon>Flavobacteriaceae</taxon>
        <taxon>Dokdonia</taxon>
    </lineage>
</organism>
<feature type="transmembrane region" description="Helical" evidence="7">
    <location>
        <begin position="16"/>
        <end position="37"/>
    </location>
</feature>
<dbReference type="Pfam" id="PF02397">
    <property type="entry name" value="Bac_transf"/>
    <property type="match status" value="1"/>
</dbReference>
<dbReference type="InterPro" id="IPR003362">
    <property type="entry name" value="Bact_transf"/>
</dbReference>
<sequence length="464" mass="53912">MALLPDIHFEISERKVLLRILDILFVLTCLQLVGSFFDFDYFKISQENWVWIIVLAGYLSVFGTVFELYNLQQASKFQTILKNTLLTVSVTVLFYILTPFYTPVLPENRLQIIYFFLAMTFGILAWRWLYISLISSPRFYKKVLIVGDSFDIKTIINNLEGADPNYKIAGYINTDSSKIIGDVSESVLEYPIENLTLTVSRNGISEIVVASDYSDGVSKPLYLQLINLLESGFPIREYMQVYEEITQRIPVQHVDKDFYRYFPFSRSNQNKFYKLFHRLFDIFTAILGITFFLAIFPLILIGNLLGNRGPIFYTQTRIGRNGFAFKIIKLRTMITDAEKDGAVWAQKNDTRITRFGKFLRRSRLDEIPQFFNVLFGEMSVIGPRPERPVFVRELSEQIPFYETRHVVKPGLTGWAQVMGSYGSSTDDALEKLQYDLYYIKHRNLFMDLSIVLKTISTVLFYRGQ</sequence>